<evidence type="ECO:0000259" key="1">
    <source>
        <dbReference type="PROSITE" id="PS51186"/>
    </source>
</evidence>
<protein>
    <submittedName>
        <fullName evidence="2">GNAT family N-acetyltransferase</fullName>
    </submittedName>
</protein>
<comment type="caution">
    <text evidence="2">The sequence shown here is derived from an EMBL/GenBank/DDBJ whole genome shotgun (WGS) entry which is preliminary data.</text>
</comment>
<evidence type="ECO:0000313" key="2">
    <source>
        <dbReference type="EMBL" id="GAA0765338.1"/>
    </source>
</evidence>
<dbReference type="Pfam" id="PF13508">
    <property type="entry name" value="Acetyltransf_7"/>
    <property type="match status" value="1"/>
</dbReference>
<keyword evidence="3" id="KW-1185">Reference proteome</keyword>
<accession>A0ABP3VT67</accession>
<dbReference type="CDD" id="cd04301">
    <property type="entry name" value="NAT_SF"/>
    <property type="match status" value="1"/>
</dbReference>
<dbReference type="Proteomes" id="UP001501047">
    <property type="component" value="Unassembled WGS sequence"/>
</dbReference>
<organism evidence="2 3">
    <name type="scientific">Clostridium subterminale</name>
    <dbReference type="NCBI Taxonomy" id="1550"/>
    <lineage>
        <taxon>Bacteria</taxon>
        <taxon>Bacillati</taxon>
        <taxon>Bacillota</taxon>
        <taxon>Clostridia</taxon>
        <taxon>Eubacteriales</taxon>
        <taxon>Clostridiaceae</taxon>
        <taxon>Clostridium</taxon>
    </lineage>
</organism>
<name>A0ABP3VT67_CLOSU</name>
<gene>
    <name evidence="2" type="ORF">GCM10008908_01720</name>
</gene>
<dbReference type="InterPro" id="IPR000182">
    <property type="entry name" value="GNAT_dom"/>
</dbReference>
<sequence length="149" mass="17458">MIMIERAELEDAQAITEIKTIAYNKEINTYLGRNGGPPGYDKVESQIYIIKNFIAYKIELDNQIIGALFLIPLDDNKMRFEDFVIEPSFQGEGYGYRVMELIEKTYPDIKEWFLSTPVFSVGNQHLYKKFGYCEISRNDDEIEYCKRII</sequence>
<reference evidence="3" key="1">
    <citation type="journal article" date="2019" name="Int. J. Syst. Evol. Microbiol.">
        <title>The Global Catalogue of Microorganisms (GCM) 10K type strain sequencing project: providing services to taxonomists for standard genome sequencing and annotation.</title>
        <authorList>
            <consortium name="The Broad Institute Genomics Platform"/>
            <consortium name="The Broad Institute Genome Sequencing Center for Infectious Disease"/>
            <person name="Wu L."/>
            <person name="Ma J."/>
        </authorList>
    </citation>
    <scope>NUCLEOTIDE SEQUENCE [LARGE SCALE GENOMIC DNA]</scope>
    <source>
        <strain evidence="3">JCM 1417</strain>
    </source>
</reference>
<dbReference type="PROSITE" id="PS51186">
    <property type="entry name" value="GNAT"/>
    <property type="match status" value="1"/>
</dbReference>
<feature type="domain" description="N-acetyltransferase" evidence="1">
    <location>
        <begin position="2"/>
        <end position="149"/>
    </location>
</feature>
<evidence type="ECO:0000313" key="3">
    <source>
        <dbReference type="Proteomes" id="UP001501047"/>
    </source>
</evidence>
<dbReference type="InterPro" id="IPR016181">
    <property type="entry name" value="Acyl_CoA_acyltransferase"/>
</dbReference>
<dbReference type="Gene3D" id="3.40.630.30">
    <property type="match status" value="1"/>
</dbReference>
<dbReference type="SUPFAM" id="SSF55729">
    <property type="entry name" value="Acyl-CoA N-acyltransferases (Nat)"/>
    <property type="match status" value="1"/>
</dbReference>
<proteinExistence type="predicted"/>
<dbReference type="EMBL" id="BAAACI010000001">
    <property type="protein sequence ID" value="GAA0765338.1"/>
    <property type="molecule type" value="Genomic_DNA"/>
</dbReference>
<dbReference type="RefSeq" id="WP_343822752.1">
    <property type="nucleotide sequence ID" value="NZ_BAAACI010000001.1"/>
</dbReference>